<sequence length="160" mass="17467">MFQCEKVKAGGRDFVAQVAFFCIYAQLKQLQLRWSGQLVRIDEKRLPKDSSIENVKDKDTLKTSLMQLQILGDLGGPHPEANETVAGKSANLTLPPDHAYGFLETVAGKSANLTLPPDHAVGGFLETVAGKSANLTLPPDHAVGRHHPHNHHLPEYITVS</sequence>
<protein>
    <submittedName>
        <fullName evidence="3">ELMO domain-containing protein</fullName>
    </submittedName>
</protein>
<dbReference type="EMBL" id="UYSU01034844">
    <property type="protein sequence ID" value="VDL95159.1"/>
    <property type="molecule type" value="Genomic_DNA"/>
</dbReference>
<evidence type="ECO:0000313" key="2">
    <source>
        <dbReference type="Proteomes" id="UP000275846"/>
    </source>
</evidence>
<dbReference type="Proteomes" id="UP000275846">
    <property type="component" value="Unassembled WGS sequence"/>
</dbReference>
<organism evidence="3">
    <name type="scientific">Schistocephalus solidus</name>
    <name type="common">Tapeworm</name>
    <dbReference type="NCBI Taxonomy" id="70667"/>
    <lineage>
        <taxon>Eukaryota</taxon>
        <taxon>Metazoa</taxon>
        <taxon>Spiralia</taxon>
        <taxon>Lophotrochozoa</taxon>
        <taxon>Platyhelminthes</taxon>
        <taxon>Cestoda</taxon>
        <taxon>Eucestoda</taxon>
        <taxon>Diphyllobothriidea</taxon>
        <taxon>Diphyllobothriidae</taxon>
        <taxon>Schistocephalus</taxon>
    </lineage>
</organism>
<reference evidence="1 2" key="2">
    <citation type="submission" date="2018-11" db="EMBL/GenBank/DDBJ databases">
        <authorList>
            <consortium name="Pathogen Informatics"/>
        </authorList>
    </citation>
    <scope>NUCLEOTIDE SEQUENCE [LARGE SCALE GENOMIC DNA]</scope>
    <source>
        <strain evidence="1 2">NST_G2</strain>
    </source>
</reference>
<evidence type="ECO:0000313" key="3">
    <source>
        <dbReference type="WBParaSite" id="SSLN_0000911101-mRNA-1"/>
    </source>
</evidence>
<keyword evidence="2" id="KW-1185">Reference proteome</keyword>
<evidence type="ECO:0000313" key="1">
    <source>
        <dbReference type="EMBL" id="VDL95159.1"/>
    </source>
</evidence>
<gene>
    <name evidence="1" type="ORF">SSLN_LOCUS8774</name>
</gene>
<name>A0A183SX26_SCHSO</name>
<reference evidence="3" key="1">
    <citation type="submission" date="2016-06" db="UniProtKB">
        <authorList>
            <consortium name="WormBaseParasite"/>
        </authorList>
    </citation>
    <scope>IDENTIFICATION</scope>
</reference>
<dbReference type="WBParaSite" id="SSLN_0000911101-mRNA-1">
    <property type="protein sequence ID" value="SSLN_0000911101-mRNA-1"/>
    <property type="gene ID" value="SSLN_0000911101"/>
</dbReference>
<accession>A0A183SX26</accession>
<dbReference type="AlphaFoldDB" id="A0A183SX26"/>
<proteinExistence type="predicted"/>